<protein>
    <recommendedName>
        <fullName evidence="3">ATP-binding protein</fullName>
    </recommendedName>
</protein>
<organism evidence="1 2">
    <name type="scientific">Hoeflea algicola</name>
    <dbReference type="NCBI Taxonomy" id="2983763"/>
    <lineage>
        <taxon>Bacteria</taxon>
        <taxon>Pseudomonadati</taxon>
        <taxon>Pseudomonadota</taxon>
        <taxon>Alphaproteobacteria</taxon>
        <taxon>Hyphomicrobiales</taxon>
        <taxon>Rhizobiaceae</taxon>
        <taxon>Hoeflea</taxon>
    </lineage>
</organism>
<proteinExistence type="predicted"/>
<evidence type="ECO:0008006" key="3">
    <source>
        <dbReference type="Google" id="ProtNLM"/>
    </source>
</evidence>
<dbReference type="InterPro" id="IPR036890">
    <property type="entry name" value="HATPase_C_sf"/>
</dbReference>
<dbReference type="EMBL" id="JAOVZR010000001">
    <property type="protein sequence ID" value="MCY0149725.1"/>
    <property type="molecule type" value="Genomic_DNA"/>
</dbReference>
<accession>A0ABT3ZD69</accession>
<evidence type="ECO:0000313" key="2">
    <source>
        <dbReference type="Proteomes" id="UP001073227"/>
    </source>
</evidence>
<dbReference type="RefSeq" id="WP_267655166.1">
    <property type="nucleotide sequence ID" value="NZ_JAOVZR010000001.1"/>
</dbReference>
<dbReference type="Gene3D" id="3.30.565.10">
    <property type="entry name" value="Histidine kinase-like ATPase, C-terminal domain"/>
    <property type="match status" value="1"/>
</dbReference>
<dbReference type="SUPFAM" id="SSF55874">
    <property type="entry name" value="ATPase domain of HSP90 chaperone/DNA topoisomerase II/histidine kinase"/>
    <property type="match status" value="1"/>
</dbReference>
<gene>
    <name evidence="1" type="ORF">OEG84_18925</name>
</gene>
<dbReference type="Proteomes" id="UP001073227">
    <property type="component" value="Unassembled WGS sequence"/>
</dbReference>
<comment type="caution">
    <text evidence="1">The sequence shown here is derived from an EMBL/GenBank/DDBJ whole genome shotgun (WGS) entry which is preliminary data.</text>
</comment>
<reference evidence="1" key="1">
    <citation type="submission" date="2022-10" db="EMBL/GenBank/DDBJ databases">
        <title>Hoeflea sp. G2-23, isolated from marine algae.</title>
        <authorList>
            <person name="Kristyanto S."/>
            <person name="Kim J.M."/>
            <person name="Jeon C.O."/>
        </authorList>
    </citation>
    <scope>NUCLEOTIDE SEQUENCE</scope>
    <source>
        <strain evidence="1">G2-23</strain>
    </source>
</reference>
<sequence>MADLHSDVVGQVARLPLRPSEGNALLPLFEAISNSLHAINERFGDDGLVKHGRIDIDILRGGLPDGSSPVVGFIVKDNGIGLNNENFASFCTPFSRHKIKKGGKGVGRLGWLKVFRKISISSAFQNGSGLEQIAFDFVLREKNQIDTMNPTGPVPKEPGTTIVLSEFVESYGTKCPVKSDTIVLRILAHFLPVFAGDKSPRICLHDDGTTDLQTEFEERINQSVEQIIEVEIEGERQPIIIRHMKCEKSIRPRGPVNNWMCFCANDRGVKEYGIDEQIGLKLLDGEQIYVGTVTGDYLDTHVNPQRTDFIFDPEEGRLIRRQVASSVREFLSDYVEEALAQKRVLTTDIIKKHPQYLYLQG</sequence>
<evidence type="ECO:0000313" key="1">
    <source>
        <dbReference type="EMBL" id="MCY0149725.1"/>
    </source>
</evidence>
<name>A0ABT3ZD69_9HYPH</name>
<keyword evidence="2" id="KW-1185">Reference proteome</keyword>